<dbReference type="GeneTree" id="ENSGT00940000153251"/>
<accession>A0A8C8TNU6</accession>
<evidence type="ECO:0000313" key="3">
    <source>
        <dbReference type="Ensembl" id="ENSPEMP00000015257.2"/>
    </source>
</evidence>
<evidence type="ECO:0000256" key="1">
    <source>
        <dbReference type="SAM" id="Coils"/>
    </source>
</evidence>
<dbReference type="GO" id="GO:0007020">
    <property type="term" value="P:microtubule nucleation"/>
    <property type="evidence" value="ECO:0007669"/>
    <property type="project" value="TreeGrafter"/>
</dbReference>
<feature type="compositionally biased region" description="Basic residues" evidence="2">
    <location>
        <begin position="993"/>
        <end position="1011"/>
    </location>
</feature>
<evidence type="ECO:0000256" key="2">
    <source>
        <dbReference type="SAM" id="MobiDB-lite"/>
    </source>
</evidence>
<protein>
    <submittedName>
        <fullName evidence="3">Coiled-coil domain containing 57</fullName>
    </submittedName>
</protein>
<feature type="coiled-coil region" evidence="1">
    <location>
        <begin position="577"/>
        <end position="604"/>
    </location>
</feature>
<dbReference type="PANTHER" id="PTHR46725">
    <property type="entry name" value="COILED-COIL DOMAIN-CONTAINING PROTEIN 57"/>
    <property type="match status" value="1"/>
</dbReference>
<dbReference type="GO" id="GO:0060271">
    <property type="term" value="P:cilium assembly"/>
    <property type="evidence" value="ECO:0007669"/>
    <property type="project" value="Ensembl"/>
</dbReference>
<feature type="compositionally biased region" description="Basic and acidic residues" evidence="2">
    <location>
        <begin position="803"/>
        <end position="813"/>
    </location>
</feature>
<reference evidence="3 4" key="1">
    <citation type="submission" date="2018-10" db="EMBL/GenBank/DDBJ databases">
        <title>Improved assembly of the deer mouse Peromyscus maniculatus genome.</title>
        <authorList>
            <person name="Lassance J.-M."/>
            <person name="Hoekstra H.E."/>
        </authorList>
    </citation>
    <scope>NUCLEOTIDE SEQUENCE [LARGE SCALE GENOMIC DNA]</scope>
</reference>
<dbReference type="Ensembl" id="ENSPEMT00000019548.2">
    <property type="protein sequence ID" value="ENSPEMP00000015257.2"/>
    <property type="gene ID" value="ENSPEMG00000014825.2"/>
</dbReference>
<evidence type="ECO:0000313" key="4">
    <source>
        <dbReference type="Proteomes" id="UP000694547"/>
    </source>
</evidence>
<keyword evidence="1" id="KW-0175">Coiled coil</keyword>
<proteinExistence type="predicted"/>
<dbReference type="AlphaFoldDB" id="A0A8C8TNU6"/>
<reference evidence="3" key="3">
    <citation type="submission" date="2025-09" db="UniProtKB">
        <authorList>
            <consortium name="Ensembl"/>
        </authorList>
    </citation>
    <scope>IDENTIFICATION</scope>
</reference>
<organism evidence="3 4">
    <name type="scientific">Peromyscus maniculatus bairdii</name>
    <name type="common">Prairie deer mouse</name>
    <dbReference type="NCBI Taxonomy" id="230844"/>
    <lineage>
        <taxon>Eukaryota</taxon>
        <taxon>Metazoa</taxon>
        <taxon>Chordata</taxon>
        <taxon>Craniata</taxon>
        <taxon>Vertebrata</taxon>
        <taxon>Euteleostomi</taxon>
        <taxon>Mammalia</taxon>
        <taxon>Eutheria</taxon>
        <taxon>Euarchontoglires</taxon>
        <taxon>Glires</taxon>
        <taxon>Rodentia</taxon>
        <taxon>Myomorpha</taxon>
        <taxon>Muroidea</taxon>
        <taxon>Cricetidae</taxon>
        <taxon>Neotominae</taxon>
        <taxon>Peromyscus</taxon>
    </lineage>
</organism>
<feature type="region of interest" description="Disordered" evidence="2">
    <location>
        <begin position="784"/>
        <end position="1018"/>
    </location>
</feature>
<feature type="region of interest" description="Disordered" evidence="2">
    <location>
        <begin position="498"/>
        <end position="519"/>
    </location>
</feature>
<dbReference type="GO" id="GO:0005876">
    <property type="term" value="C:spindle microtubule"/>
    <property type="evidence" value="ECO:0007669"/>
    <property type="project" value="TreeGrafter"/>
</dbReference>
<feature type="coiled-coil region" evidence="1">
    <location>
        <begin position="14"/>
        <end position="173"/>
    </location>
</feature>
<reference evidence="3" key="2">
    <citation type="submission" date="2025-08" db="UniProtKB">
        <authorList>
            <consortium name="Ensembl"/>
        </authorList>
    </citation>
    <scope>IDENTIFICATION</scope>
</reference>
<name>A0A8C8TNU6_PERMB</name>
<feature type="coiled-coil region" evidence="1">
    <location>
        <begin position="200"/>
        <end position="422"/>
    </location>
</feature>
<feature type="region of interest" description="Disordered" evidence="2">
    <location>
        <begin position="549"/>
        <end position="574"/>
    </location>
</feature>
<keyword evidence="4" id="KW-1185">Reference proteome</keyword>
<dbReference type="GO" id="GO:0007099">
    <property type="term" value="P:centriole replication"/>
    <property type="evidence" value="ECO:0007669"/>
    <property type="project" value="TreeGrafter"/>
</dbReference>
<feature type="compositionally biased region" description="Polar residues" evidence="2">
    <location>
        <begin position="963"/>
        <end position="974"/>
    </location>
</feature>
<dbReference type="InterPro" id="IPR042481">
    <property type="entry name" value="CCDC57"/>
</dbReference>
<feature type="compositionally biased region" description="Polar residues" evidence="2">
    <location>
        <begin position="936"/>
        <end position="946"/>
    </location>
</feature>
<dbReference type="PANTHER" id="PTHR46725:SF1">
    <property type="entry name" value="COILED-COIL DOMAIN-CONTAINING PROTEIN 57"/>
    <property type="match status" value="1"/>
</dbReference>
<dbReference type="GO" id="GO:0005814">
    <property type="term" value="C:centriole"/>
    <property type="evidence" value="ECO:0007669"/>
    <property type="project" value="TreeGrafter"/>
</dbReference>
<sequence length="1018" mass="116218">MLPPCSERELSELLARKEEEWRALQAHRAQLQEEALRNTQKHLEETQGKLQRLQEDFVYNLQVLEERDRELERYDVEFTQARRREEARQAEASELKIEVAKLKQALSREARRVEELQHQHQLMLQEHHLELERVHSDKKSEIDRQQEQYEDLKWKLERKLRELDGELALQRQELLLEFESEMQRREHEFQLRADDMSSVVLTHELKVKLLNKELQALREAGAQAAESLQKAEAEHMELERKLQGHTLELQGLEAMKDARIKDLEEKLHSLQLARKRAEETFRRKYEELDRQAREKDMVLAAVKGAHAEQLQALEARVLELQAHRETLEGQLRRAEWTRADDVKEKNALIDKLREDAAALKAAWDAQITQMSKEAVSKDLQVQMLQKEEVKLKAQVAKFQKDIDRYKQQLSLAVEREQSLERDQVQLGLDWQRRCDDIERDQIQRSETLIQGLTKARDQVAAKLQETEKALCKQETLLKAVSLERDQAMETLRTHGLLPGQEAQVPPQQHEGETKKGFPSSEIQRLQEQNAGLRNAVAQMRKEMEMLSGHLPSAQPEECSDASPDPKAGGDSAPPGYVLALEAEMQNLKHKLQALEEQRQGIEEPVKTSLPTADPHPGAHGSAEATGAALTGQASIALALRKLGDRVHLLNLLVTQLKKKLRQKPLESVTVLQELPSEVDQVHLEVLELQKQVAELRKHLKTAHPQGEPSYREQLRREGLTDWRLTVTEDQTELPSLLQEGAQLPQTTSVPHLQRKLKDAARKILSLSQEREQLLEMGNRLRAELGRPEGKLTPCPLPSTSESQDLREVPEMPLDRGQPLGQLQPHSATQDPRHTKRKCVSEYTGEKQPHSAQVVSKNHTPRGHKTGVASRPAQLSQKQHRVPTETWKSVYQKENRSPKLPPQAQEVPEESDHHTHRSSSLASSSLQDTWRLLDLGSSPSGIPSQDDSAAERPAPPGASRLQRADQSAATTQGNFAVTGLKMEAQPKATPPRASKSHPAKPTNRRQQRHPRIRNYNLKD</sequence>
<dbReference type="GO" id="GO:0045931">
    <property type="term" value="P:positive regulation of mitotic cell cycle"/>
    <property type="evidence" value="ECO:0007669"/>
    <property type="project" value="TreeGrafter"/>
</dbReference>
<dbReference type="Proteomes" id="UP000694547">
    <property type="component" value="Chromosome 8"/>
</dbReference>
<dbReference type="GO" id="GO:0034451">
    <property type="term" value="C:centriolar satellite"/>
    <property type="evidence" value="ECO:0007669"/>
    <property type="project" value="TreeGrafter"/>
</dbReference>